<gene>
    <name evidence="2" type="ORF">STCU_11079</name>
</gene>
<proteinExistence type="predicted"/>
<feature type="compositionally biased region" description="Basic and acidic residues" evidence="1">
    <location>
        <begin position="269"/>
        <end position="280"/>
    </location>
</feature>
<dbReference type="EMBL" id="ATMH01010977">
    <property type="protein sequence ID" value="EPY16642.1"/>
    <property type="molecule type" value="Genomic_DNA"/>
</dbReference>
<feature type="compositionally biased region" description="Basic residues" evidence="1">
    <location>
        <begin position="249"/>
        <end position="268"/>
    </location>
</feature>
<reference evidence="2 3" key="1">
    <citation type="journal article" date="2013" name="PLoS ONE">
        <title>Predicting the Proteins of Angomonas deanei, Strigomonas culicis and Their Respective Endosymbionts Reveals New Aspects of the Trypanosomatidae Family.</title>
        <authorList>
            <person name="Motta M.C."/>
            <person name="Martins A.C."/>
            <person name="de Souza S.S."/>
            <person name="Catta-Preta C.M."/>
            <person name="Silva R."/>
            <person name="Klein C.C."/>
            <person name="de Almeida L.G."/>
            <person name="de Lima Cunha O."/>
            <person name="Ciapina L.P."/>
            <person name="Brocchi M."/>
            <person name="Colabardini A.C."/>
            <person name="de Araujo Lima B."/>
            <person name="Machado C.R."/>
            <person name="de Almeida Soares C.M."/>
            <person name="Probst C.M."/>
            <person name="de Menezes C.B."/>
            <person name="Thompson C.E."/>
            <person name="Bartholomeu D.C."/>
            <person name="Gradia D.F."/>
            <person name="Pavoni D.P."/>
            <person name="Grisard E.C."/>
            <person name="Fantinatti-Garboggini F."/>
            <person name="Marchini F.K."/>
            <person name="Rodrigues-Luiz G.F."/>
            <person name="Wagner G."/>
            <person name="Goldman G.H."/>
            <person name="Fietto J.L."/>
            <person name="Elias M.C."/>
            <person name="Goldman M.H."/>
            <person name="Sagot M.F."/>
            <person name="Pereira M."/>
            <person name="Stoco P.H."/>
            <person name="de Mendonca-Neto R.P."/>
            <person name="Teixeira S.M."/>
            <person name="Maciel T.E."/>
            <person name="de Oliveira Mendes T.A."/>
            <person name="Urmenyi T.P."/>
            <person name="de Souza W."/>
            <person name="Schenkman S."/>
            <person name="de Vasconcelos A.T."/>
        </authorList>
    </citation>
    <scope>NUCLEOTIDE SEQUENCE [LARGE SCALE GENOMIC DNA]</scope>
</reference>
<feature type="compositionally biased region" description="Low complexity" evidence="1">
    <location>
        <begin position="60"/>
        <end position="90"/>
    </location>
</feature>
<evidence type="ECO:0000313" key="2">
    <source>
        <dbReference type="EMBL" id="EPY16642.1"/>
    </source>
</evidence>
<protein>
    <submittedName>
        <fullName evidence="2">Uncharacterized protein</fullName>
    </submittedName>
</protein>
<evidence type="ECO:0000313" key="3">
    <source>
        <dbReference type="Proteomes" id="UP000015354"/>
    </source>
</evidence>
<accession>S9TF29</accession>
<feature type="region of interest" description="Disordered" evidence="1">
    <location>
        <begin position="1"/>
        <end position="286"/>
    </location>
</feature>
<feature type="compositionally biased region" description="Basic and acidic residues" evidence="1">
    <location>
        <begin position="228"/>
        <end position="244"/>
    </location>
</feature>
<sequence>MAVEFSKGASGGSYDDNANWARRPSPLKDVQPEPRRQPPPQNIKTNAPHGDDSRPRKPASGNSQQNSASHSNNNGGRSSSSRPSSVPQRDPSAEQQPRARRNTTHEHRPQPAAPPSSSTASQLGNRHDGPRSSGGILSPSPPQGRDATQHHTRGAPHGSSSSSRGAPNAHVLPSVRGTGAGSGAPRRPPSPDEDDADTLSSPVESSTFAERRSGSILSRILLKPKSKSHTEKNSRDSSEDKSGNDSRTSMKKHASILQRFHSKSKSHKEKSSVDSREEKSGASPHH</sequence>
<evidence type="ECO:0000256" key="1">
    <source>
        <dbReference type="SAM" id="MobiDB-lite"/>
    </source>
</evidence>
<comment type="caution">
    <text evidence="2">The sequence shown here is derived from an EMBL/GenBank/DDBJ whole genome shotgun (WGS) entry which is preliminary data.</text>
</comment>
<name>S9TF29_9TRYP</name>
<keyword evidence="3" id="KW-1185">Reference proteome</keyword>
<dbReference type="AlphaFoldDB" id="S9TF29"/>
<feature type="compositionally biased region" description="Polar residues" evidence="1">
    <location>
        <begin position="198"/>
        <end position="208"/>
    </location>
</feature>
<dbReference type="Proteomes" id="UP000015354">
    <property type="component" value="Unassembled WGS sequence"/>
</dbReference>
<organism evidence="2 3">
    <name type="scientific">Strigomonas culicis</name>
    <dbReference type="NCBI Taxonomy" id="28005"/>
    <lineage>
        <taxon>Eukaryota</taxon>
        <taxon>Discoba</taxon>
        <taxon>Euglenozoa</taxon>
        <taxon>Kinetoplastea</taxon>
        <taxon>Metakinetoplastina</taxon>
        <taxon>Trypanosomatida</taxon>
        <taxon>Trypanosomatidae</taxon>
        <taxon>Strigomonadinae</taxon>
        <taxon>Strigomonas</taxon>
    </lineage>
</organism>